<dbReference type="PANTHER" id="PTHR23044">
    <property type="entry name" value="3'-5' EXONUCLEASE ERI1-RELATED"/>
    <property type="match status" value="1"/>
</dbReference>
<feature type="domain" description="Exonuclease" evidence="4">
    <location>
        <begin position="20"/>
        <end position="211"/>
    </location>
</feature>
<dbReference type="InterPro" id="IPR047201">
    <property type="entry name" value="ERI-1_3'hExo-like"/>
</dbReference>
<dbReference type="InterPro" id="IPR051274">
    <property type="entry name" value="3-5_Exoribonuclease"/>
</dbReference>
<dbReference type="SMART" id="SM00479">
    <property type="entry name" value="EXOIII"/>
    <property type="match status" value="1"/>
</dbReference>
<dbReference type="OrthoDB" id="448399at2759"/>
<evidence type="ECO:0000256" key="1">
    <source>
        <dbReference type="ARBA" id="ARBA00022722"/>
    </source>
</evidence>
<dbReference type="InterPro" id="IPR012337">
    <property type="entry name" value="RNaseH-like_sf"/>
</dbReference>
<evidence type="ECO:0000313" key="5">
    <source>
        <dbReference type="EMBL" id="RDB28592.1"/>
    </source>
</evidence>
<comment type="caution">
    <text evidence="5">The sequence shown here is derived from an EMBL/GenBank/DDBJ whole genome shotgun (WGS) entry which is preliminary data.</text>
</comment>
<organism evidence="5 6">
    <name type="scientific">Hypsizygus marmoreus</name>
    <name type="common">White beech mushroom</name>
    <name type="synonym">Agaricus marmoreus</name>
    <dbReference type="NCBI Taxonomy" id="39966"/>
    <lineage>
        <taxon>Eukaryota</taxon>
        <taxon>Fungi</taxon>
        <taxon>Dikarya</taxon>
        <taxon>Basidiomycota</taxon>
        <taxon>Agaricomycotina</taxon>
        <taxon>Agaricomycetes</taxon>
        <taxon>Agaricomycetidae</taxon>
        <taxon>Agaricales</taxon>
        <taxon>Tricholomatineae</taxon>
        <taxon>Lyophyllaceae</taxon>
        <taxon>Hypsizygus</taxon>
    </lineage>
</organism>
<name>A0A369K4U1_HYPMA</name>
<keyword evidence="1" id="KW-0540">Nuclease</keyword>
<keyword evidence="6" id="KW-1185">Reference proteome</keyword>
<evidence type="ECO:0000259" key="4">
    <source>
        <dbReference type="SMART" id="SM00479"/>
    </source>
</evidence>
<proteinExistence type="predicted"/>
<dbReference type="AlphaFoldDB" id="A0A369K4U1"/>
<dbReference type="Proteomes" id="UP000076154">
    <property type="component" value="Unassembled WGS sequence"/>
</dbReference>
<sequence>MTITRASALARQISPRSLRHLLILDFEATCGDSVPPDEQEIIEFPTLLYDIKEAKVLAEFHGYVKPTRHPVLTDFCTTLTGITQETVDSADTFPAVWSRFNEFLKVHNVFRDPAPYAFLTCGHWDLRHMLPAQHAYYLAKEPTLAPLDPIFSRWINVKVAFRKHYKKKQNKSMTSMLSQLQLPLEGKHHSGIDDCRNIARIVERMQKDGWKPSSSDLWEPKS</sequence>
<dbReference type="CDD" id="cd06133">
    <property type="entry name" value="ERI-1_3'hExo_like"/>
    <property type="match status" value="1"/>
</dbReference>
<dbReference type="GO" id="GO:0003676">
    <property type="term" value="F:nucleic acid binding"/>
    <property type="evidence" value="ECO:0007669"/>
    <property type="project" value="InterPro"/>
</dbReference>
<keyword evidence="3" id="KW-0269">Exonuclease</keyword>
<accession>A0A369K4U1</accession>
<dbReference type="STRING" id="39966.A0A369K4U1"/>
<dbReference type="InterPro" id="IPR013520">
    <property type="entry name" value="Ribonucl_H"/>
</dbReference>
<keyword evidence="2" id="KW-0378">Hydrolase</keyword>
<dbReference type="Gene3D" id="3.30.420.10">
    <property type="entry name" value="Ribonuclease H-like superfamily/Ribonuclease H"/>
    <property type="match status" value="1"/>
</dbReference>
<reference evidence="5" key="1">
    <citation type="submission" date="2018-04" db="EMBL/GenBank/DDBJ databases">
        <title>Whole genome sequencing of Hypsizygus marmoreus.</title>
        <authorList>
            <person name="Choi I.-G."/>
            <person name="Min B."/>
            <person name="Kim J.-G."/>
            <person name="Kim S."/>
            <person name="Oh Y.-L."/>
            <person name="Kong W.-S."/>
            <person name="Park H."/>
            <person name="Jeong J."/>
            <person name="Song E.-S."/>
        </authorList>
    </citation>
    <scope>NUCLEOTIDE SEQUENCE [LARGE SCALE GENOMIC DNA]</scope>
    <source>
        <strain evidence="5">51987-8</strain>
    </source>
</reference>
<protein>
    <submittedName>
        <fullName evidence="5">3'-5' exoribonuclease 1</fullName>
    </submittedName>
</protein>
<evidence type="ECO:0000313" key="6">
    <source>
        <dbReference type="Proteomes" id="UP000076154"/>
    </source>
</evidence>
<evidence type="ECO:0000256" key="2">
    <source>
        <dbReference type="ARBA" id="ARBA00022801"/>
    </source>
</evidence>
<dbReference type="Pfam" id="PF00929">
    <property type="entry name" value="RNase_T"/>
    <property type="match status" value="1"/>
</dbReference>
<dbReference type="PANTHER" id="PTHR23044:SF61">
    <property type="entry name" value="3'-5' EXORIBONUCLEASE 1-RELATED"/>
    <property type="match status" value="1"/>
</dbReference>
<dbReference type="GO" id="GO:0000175">
    <property type="term" value="F:3'-5'-RNA exonuclease activity"/>
    <property type="evidence" value="ECO:0007669"/>
    <property type="project" value="InterPro"/>
</dbReference>
<gene>
    <name evidence="5" type="primary">ERI1</name>
    <name evidence="5" type="ORF">Hypma_015444</name>
</gene>
<dbReference type="InParanoid" id="A0A369K4U1"/>
<dbReference type="InterPro" id="IPR036397">
    <property type="entry name" value="RNaseH_sf"/>
</dbReference>
<evidence type="ECO:0000256" key="3">
    <source>
        <dbReference type="ARBA" id="ARBA00022839"/>
    </source>
</evidence>
<dbReference type="SUPFAM" id="SSF53098">
    <property type="entry name" value="Ribonuclease H-like"/>
    <property type="match status" value="1"/>
</dbReference>
<dbReference type="EMBL" id="LUEZ02000010">
    <property type="protein sequence ID" value="RDB28592.1"/>
    <property type="molecule type" value="Genomic_DNA"/>
</dbReference>